<evidence type="ECO:0000256" key="3">
    <source>
        <dbReference type="ARBA" id="ARBA00035310"/>
    </source>
</evidence>
<name>A0A1F5NJE0_9BACT</name>
<dbReference type="InterPro" id="IPR000307">
    <property type="entry name" value="Ribosomal_bS16"/>
</dbReference>
<sequence>MGRKNQPVYRIVLAEKHRAATKKTVEQLGLYNPRNKEFTVKEERVKYWLERHTELSPTVHNLFVTKKLIDAKKVHAWQPRRKPAEPQAAAVPATKAETAPATAAEPKAEEPQPSPEATAGTVAA</sequence>
<feature type="region of interest" description="Disordered" evidence="4">
    <location>
        <begin position="75"/>
        <end position="124"/>
    </location>
</feature>
<comment type="caution">
    <text evidence="5">The sequence shown here is derived from an EMBL/GenBank/DDBJ whole genome shotgun (WGS) entry which is preliminary data.</text>
</comment>
<evidence type="ECO:0000256" key="4">
    <source>
        <dbReference type="SAM" id="MobiDB-lite"/>
    </source>
</evidence>
<dbReference type="STRING" id="1817824.A2751_01670"/>
<dbReference type="AlphaFoldDB" id="A0A1F5NJE0"/>
<keyword evidence="1 5" id="KW-0689">Ribosomal protein</keyword>
<dbReference type="Pfam" id="PF00886">
    <property type="entry name" value="Ribosomal_S16"/>
    <property type="match status" value="1"/>
</dbReference>
<dbReference type="PANTHER" id="PTHR12919:SF20">
    <property type="entry name" value="SMALL RIBOSOMAL SUBUNIT PROTEIN BS16M"/>
    <property type="match status" value="1"/>
</dbReference>
<dbReference type="EMBL" id="MFEK01000016">
    <property type="protein sequence ID" value="OGE77748.1"/>
    <property type="molecule type" value="Genomic_DNA"/>
</dbReference>
<dbReference type="GO" id="GO:0003735">
    <property type="term" value="F:structural constituent of ribosome"/>
    <property type="evidence" value="ECO:0007669"/>
    <property type="project" value="InterPro"/>
</dbReference>
<dbReference type="GO" id="GO:0006412">
    <property type="term" value="P:translation"/>
    <property type="evidence" value="ECO:0007669"/>
    <property type="project" value="InterPro"/>
</dbReference>
<dbReference type="Proteomes" id="UP000176864">
    <property type="component" value="Unassembled WGS sequence"/>
</dbReference>
<dbReference type="PANTHER" id="PTHR12919">
    <property type="entry name" value="30S RIBOSOMAL PROTEIN S16"/>
    <property type="match status" value="1"/>
</dbReference>
<gene>
    <name evidence="5" type="ORF">A2751_01670</name>
</gene>
<evidence type="ECO:0000256" key="2">
    <source>
        <dbReference type="ARBA" id="ARBA00023274"/>
    </source>
</evidence>
<proteinExistence type="predicted"/>
<dbReference type="GO" id="GO:0005737">
    <property type="term" value="C:cytoplasm"/>
    <property type="evidence" value="ECO:0007669"/>
    <property type="project" value="UniProtKB-ARBA"/>
</dbReference>
<dbReference type="GO" id="GO:0015935">
    <property type="term" value="C:small ribosomal subunit"/>
    <property type="evidence" value="ECO:0007669"/>
    <property type="project" value="TreeGrafter"/>
</dbReference>
<protein>
    <recommendedName>
        <fullName evidence="3">30S ribosomal protein S16</fullName>
    </recommendedName>
</protein>
<dbReference type="NCBIfam" id="TIGR00002">
    <property type="entry name" value="S16"/>
    <property type="match status" value="1"/>
</dbReference>
<dbReference type="SUPFAM" id="SSF54565">
    <property type="entry name" value="Ribosomal protein S16"/>
    <property type="match status" value="1"/>
</dbReference>
<dbReference type="Gene3D" id="3.30.1320.10">
    <property type="match status" value="1"/>
</dbReference>
<keyword evidence="2" id="KW-0687">Ribonucleoprotein</keyword>
<dbReference type="InterPro" id="IPR023803">
    <property type="entry name" value="Ribosomal_bS16_dom_sf"/>
</dbReference>
<evidence type="ECO:0000256" key="1">
    <source>
        <dbReference type="ARBA" id="ARBA00022980"/>
    </source>
</evidence>
<accession>A0A1F5NJE0</accession>
<evidence type="ECO:0000313" key="6">
    <source>
        <dbReference type="Proteomes" id="UP000176864"/>
    </source>
</evidence>
<organism evidence="5 6">
    <name type="scientific">Candidatus Doudnabacteria bacterium RIFCSPHIGHO2_01_FULL_46_14</name>
    <dbReference type="NCBI Taxonomy" id="1817824"/>
    <lineage>
        <taxon>Bacteria</taxon>
        <taxon>Candidatus Doudnaibacteriota</taxon>
    </lineage>
</organism>
<evidence type="ECO:0000313" key="5">
    <source>
        <dbReference type="EMBL" id="OGE77748.1"/>
    </source>
</evidence>
<reference evidence="5 6" key="1">
    <citation type="journal article" date="2016" name="Nat. Commun.">
        <title>Thousands of microbial genomes shed light on interconnected biogeochemical processes in an aquifer system.</title>
        <authorList>
            <person name="Anantharaman K."/>
            <person name="Brown C.T."/>
            <person name="Hug L.A."/>
            <person name="Sharon I."/>
            <person name="Castelle C.J."/>
            <person name="Probst A.J."/>
            <person name="Thomas B.C."/>
            <person name="Singh A."/>
            <person name="Wilkins M.J."/>
            <person name="Karaoz U."/>
            <person name="Brodie E.L."/>
            <person name="Williams K.H."/>
            <person name="Hubbard S.S."/>
            <person name="Banfield J.F."/>
        </authorList>
    </citation>
    <scope>NUCLEOTIDE SEQUENCE [LARGE SCALE GENOMIC DNA]</scope>
</reference>
<feature type="compositionally biased region" description="Low complexity" evidence="4">
    <location>
        <begin position="85"/>
        <end position="105"/>
    </location>
</feature>